<sequence>MTMTKIKKILLTSYILITLIFTAVAPAFAYYGATGVSGEIWPPVLTGWTIATGGGNSTINWHFSDPLFGGSTGGGIPDLSAQYPDWDKPNNMDIVLWAQNHHYQMPLNSRFYWFALHPTDKQPTNYTGPAPCSYTPQIQSIIDASGYTPADFYNAGKAPLSGSAPKATTTSSPVSTPAPAPKTVSTPVATPEPPVVSGPPAPVVSKTQTPVSPEVAKQHSDPVSDPSSLTYATITKIDNAKQAADDKAQTDSLNRKRYIVYGLLALALVVSIGFVLSIYIREWRTKRK</sequence>
<feature type="compositionally biased region" description="Pro residues" evidence="1">
    <location>
        <begin position="190"/>
        <end position="202"/>
    </location>
</feature>
<dbReference type="EMBL" id="CP003639">
    <property type="protein sequence ID" value="AFM40982.1"/>
    <property type="molecule type" value="Genomic_DNA"/>
</dbReference>
<evidence type="ECO:0000256" key="2">
    <source>
        <dbReference type="SAM" id="Phobius"/>
    </source>
</evidence>
<name>I4D5A8_DESAJ</name>
<protein>
    <submittedName>
        <fullName evidence="3">Uncharacterized protein</fullName>
    </submittedName>
</protein>
<dbReference type="STRING" id="646529.Desaci_2007"/>
<proteinExistence type="predicted"/>
<organism evidence="3 4">
    <name type="scientific">Desulfosporosinus acidiphilus (strain DSM 22704 / JCM 16185 / SJ4)</name>
    <dbReference type="NCBI Taxonomy" id="646529"/>
    <lineage>
        <taxon>Bacteria</taxon>
        <taxon>Bacillati</taxon>
        <taxon>Bacillota</taxon>
        <taxon>Clostridia</taxon>
        <taxon>Eubacteriales</taxon>
        <taxon>Desulfitobacteriaceae</taxon>
        <taxon>Desulfosporosinus</taxon>
    </lineage>
</organism>
<dbReference type="KEGG" id="dai:Desaci_2007"/>
<keyword evidence="2" id="KW-0472">Membrane</keyword>
<reference evidence="3 4" key="1">
    <citation type="journal article" date="2012" name="J. Bacteriol.">
        <title>Complete genome sequences of Desulfosporosinus orientis DSM765T, Desulfosporosinus youngiae DSM17734T, Desulfosporosinus meridiei DSM13257T, and Desulfosporosinus acidiphilus DSM22704T.</title>
        <authorList>
            <person name="Pester M."/>
            <person name="Brambilla E."/>
            <person name="Alazard D."/>
            <person name="Rattei T."/>
            <person name="Weinmaier T."/>
            <person name="Han J."/>
            <person name="Lucas S."/>
            <person name="Lapidus A."/>
            <person name="Cheng J.F."/>
            <person name="Goodwin L."/>
            <person name="Pitluck S."/>
            <person name="Peters L."/>
            <person name="Ovchinnikova G."/>
            <person name="Teshima H."/>
            <person name="Detter J.C."/>
            <person name="Han C.S."/>
            <person name="Tapia R."/>
            <person name="Land M.L."/>
            <person name="Hauser L."/>
            <person name="Kyrpides N.C."/>
            <person name="Ivanova N.N."/>
            <person name="Pagani I."/>
            <person name="Huntmann M."/>
            <person name="Wei C.L."/>
            <person name="Davenport K.W."/>
            <person name="Daligault H."/>
            <person name="Chain P.S."/>
            <person name="Chen A."/>
            <person name="Mavromatis K."/>
            <person name="Markowitz V."/>
            <person name="Szeto E."/>
            <person name="Mikhailova N."/>
            <person name="Pati A."/>
            <person name="Wagner M."/>
            <person name="Woyke T."/>
            <person name="Ollivier B."/>
            <person name="Klenk H.P."/>
            <person name="Spring S."/>
            <person name="Loy A."/>
        </authorList>
    </citation>
    <scope>NUCLEOTIDE SEQUENCE [LARGE SCALE GENOMIC DNA]</scope>
    <source>
        <strain evidence="4">DSM 22704 / JCM 16185 / SJ4</strain>
    </source>
</reference>
<keyword evidence="4" id="KW-1185">Reference proteome</keyword>
<evidence type="ECO:0000313" key="3">
    <source>
        <dbReference type="EMBL" id="AFM40982.1"/>
    </source>
</evidence>
<evidence type="ECO:0000256" key="1">
    <source>
        <dbReference type="SAM" id="MobiDB-lite"/>
    </source>
</evidence>
<keyword evidence="2" id="KW-1133">Transmembrane helix</keyword>
<dbReference type="AlphaFoldDB" id="I4D5A8"/>
<dbReference type="Proteomes" id="UP000002892">
    <property type="component" value="Chromosome"/>
</dbReference>
<gene>
    <name evidence="3" type="ordered locus">Desaci_2007</name>
</gene>
<dbReference type="HOGENOM" id="CLU_965501_0_0_9"/>
<feature type="compositionally biased region" description="Low complexity" evidence="1">
    <location>
        <begin position="163"/>
        <end position="184"/>
    </location>
</feature>
<accession>I4D5A8</accession>
<keyword evidence="2" id="KW-0812">Transmembrane</keyword>
<feature type="region of interest" description="Disordered" evidence="1">
    <location>
        <begin position="159"/>
        <end position="228"/>
    </location>
</feature>
<feature type="transmembrane region" description="Helical" evidence="2">
    <location>
        <begin position="258"/>
        <end position="280"/>
    </location>
</feature>
<evidence type="ECO:0000313" key="4">
    <source>
        <dbReference type="Proteomes" id="UP000002892"/>
    </source>
</evidence>